<reference evidence="1" key="2">
    <citation type="submission" date="2021-08" db="EMBL/GenBank/DDBJ databases">
        <authorList>
            <person name="Tani A."/>
            <person name="Ola A."/>
            <person name="Ogura Y."/>
            <person name="Katsura K."/>
            <person name="Hayashi T."/>
        </authorList>
    </citation>
    <scope>NUCLEOTIDE SEQUENCE</scope>
    <source>
        <strain evidence="1">JCM 32048</strain>
    </source>
</reference>
<dbReference type="AlphaFoldDB" id="A0AA37M638"/>
<proteinExistence type="predicted"/>
<gene>
    <name evidence="1" type="ORF">MPEAHAMD_3569</name>
</gene>
<organism evidence="1 2">
    <name type="scientific">Methylobacterium frigidaeris</name>
    <dbReference type="NCBI Taxonomy" id="2038277"/>
    <lineage>
        <taxon>Bacteria</taxon>
        <taxon>Pseudomonadati</taxon>
        <taxon>Pseudomonadota</taxon>
        <taxon>Alphaproteobacteria</taxon>
        <taxon>Hyphomicrobiales</taxon>
        <taxon>Methylobacteriaceae</taxon>
        <taxon>Methylobacterium</taxon>
    </lineage>
</organism>
<sequence>MDIDGSVAPGGSREQGILAHAMRAISAAVLGPVRKSDDGVADSDRPRASIDLRGRQQQVGCVHAREHRQAFDPSAETELPKAQPMLVTEGGQVPVPMARCQPSEEARTSLVRLRTDT</sequence>
<name>A0AA37M638_9HYPH</name>
<reference evidence="1" key="1">
    <citation type="journal article" date="2016" name="Front. Microbiol.">
        <title>Genome Sequence of the Piezophilic, Mesophilic Sulfate-Reducing Bacterium Desulfovibrio indicus J2T.</title>
        <authorList>
            <person name="Cao J."/>
            <person name="Maignien L."/>
            <person name="Shao Z."/>
            <person name="Alain K."/>
            <person name="Jebbar M."/>
        </authorList>
    </citation>
    <scope>NUCLEOTIDE SEQUENCE</scope>
    <source>
        <strain evidence="1">JCM 32048</strain>
    </source>
</reference>
<protein>
    <submittedName>
        <fullName evidence="1">Uncharacterized protein</fullName>
    </submittedName>
</protein>
<evidence type="ECO:0000313" key="1">
    <source>
        <dbReference type="EMBL" id="GJD63401.1"/>
    </source>
</evidence>
<dbReference type="EMBL" id="BPQJ01000016">
    <property type="protein sequence ID" value="GJD63401.1"/>
    <property type="molecule type" value="Genomic_DNA"/>
</dbReference>
<keyword evidence="2" id="KW-1185">Reference proteome</keyword>
<dbReference type="Proteomes" id="UP001055286">
    <property type="component" value="Unassembled WGS sequence"/>
</dbReference>
<evidence type="ECO:0000313" key="2">
    <source>
        <dbReference type="Proteomes" id="UP001055286"/>
    </source>
</evidence>
<comment type="caution">
    <text evidence="1">The sequence shown here is derived from an EMBL/GenBank/DDBJ whole genome shotgun (WGS) entry which is preliminary data.</text>
</comment>
<accession>A0AA37M638</accession>